<dbReference type="FunFam" id="1.10.287.110:FF:000041">
    <property type="entry name" value="Chaperone protein DNAj, putative"/>
    <property type="match status" value="1"/>
</dbReference>
<evidence type="ECO:0000256" key="1">
    <source>
        <dbReference type="ARBA" id="ARBA00022723"/>
    </source>
</evidence>
<dbReference type="InterPro" id="IPR012724">
    <property type="entry name" value="DnaJ"/>
</dbReference>
<dbReference type="SMART" id="SM00271">
    <property type="entry name" value="DnaJ"/>
    <property type="match status" value="1"/>
</dbReference>
<evidence type="ECO:0000313" key="10">
    <source>
        <dbReference type="Proteomes" id="UP000703269"/>
    </source>
</evidence>
<dbReference type="InterPro" id="IPR001623">
    <property type="entry name" value="DnaJ_domain"/>
</dbReference>
<comment type="caution">
    <text evidence="9">The sequence shown here is derived from an EMBL/GenBank/DDBJ whole genome shotgun (WGS) entry which is preliminary data.</text>
</comment>
<dbReference type="EMBL" id="BPQB01000022">
    <property type="protein sequence ID" value="GJE91682.1"/>
    <property type="molecule type" value="Genomic_DNA"/>
</dbReference>
<dbReference type="Gene3D" id="2.10.230.10">
    <property type="entry name" value="Heat shock protein DnaJ, cysteine-rich domain"/>
    <property type="match status" value="1"/>
</dbReference>
<dbReference type="PROSITE" id="PS50076">
    <property type="entry name" value="DNAJ_2"/>
    <property type="match status" value="1"/>
</dbReference>
<dbReference type="GO" id="GO:0006457">
    <property type="term" value="P:protein folding"/>
    <property type="evidence" value="ECO:0007669"/>
    <property type="project" value="InterPro"/>
</dbReference>
<feature type="compositionally biased region" description="Acidic residues" evidence="6">
    <location>
        <begin position="381"/>
        <end position="390"/>
    </location>
</feature>
<dbReference type="PRINTS" id="PR00625">
    <property type="entry name" value="JDOMAIN"/>
</dbReference>
<feature type="zinc finger region" description="CR-type" evidence="5">
    <location>
        <begin position="125"/>
        <end position="208"/>
    </location>
</feature>
<dbReference type="GO" id="GO:0051082">
    <property type="term" value="F:unfolded protein binding"/>
    <property type="evidence" value="ECO:0007669"/>
    <property type="project" value="InterPro"/>
</dbReference>
<feature type="region of interest" description="Disordered" evidence="6">
    <location>
        <begin position="373"/>
        <end position="400"/>
    </location>
</feature>
<dbReference type="PANTHER" id="PTHR43888">
    <property type="entry name" value="DNAJ-LIKE-2, ISOFORM A-RELATED"/>
    <property type="match status" value="1"/>
</dbReference>
<dbReference type="PROSITE" id="PS51188">
    <property type="entry name" value="ZF_CR"/>
    <property type="match status" value="1"/>
</dbReference>
<dbReference type="GO" id="GO:0008270">
    <property type="term" value="F:zinc ion binding"/>
    <property type="evidence" value="ECO:0007669"/>
    <property type="project" value="UniProtKB-KW"/>
</dbReference>
<dbReference type="InterPro" id="IPR044713">
    <property type="entry name" value="DNJA1/2-like"/>
</dbReference>
<dbReference type="CDD" id="cd06257">
    <property type="entry name" value="DnaJ"/>
    <property type="match status" value="1"/>
</dbReference>
<dbReference type="Pfam" id="PF00226">
    <property type="entry name" value="DnaJ"/>
    <property type="match status" value="1"/>
</dbReference>
<evidence type="ECO:0000256" key="6">
    <source>
        <dbReference type="SAM" id="MobiDB-lite"/>
    </source>
</evidence>
<dbReference type="FunFam" id="2.60.260.20:FF:000003">
    <property type="entry name" value="DnaJ subfamily A member 2"/>
    <property type="match status" value="1"/>
</dbReference>
<dbReference type="PROSITE" id="PS00636">
    <property type="entry name" value="DNAJ_1"/>
    <property type="match status" value="1"/>
</dbReference>
<sequence>MVKETKYYDLLEVSPDASESELKKAYRKKALRLHPDKGGDPELFKEVTHAYEVLSDPQKRSIYDARGEAGLSESGGMGGMDPQDLFSQLFGGGGMFGGGGRPQGPRKTKDLVHRVTVSLEDLYKGKVTKLALTRNIICGKCNGKGGKEGAVRECDRCNGRGIRIMMRQMGPMIQQIQQACDECQGTGEIINNKDRCKTCNGKKVISEKKMLEVHIDKGMKGGQTITFRGESDQAPGVTPGDVVIVIEEKPHDRFKRKDNHLFTTVEVDLLTALAGGQFAIKHLDERALVVKVHPGEVLKHNSLKVIPGEGMPSQRHHEPGDLFVRVQVRFPDSVPPEAIPLLEQALPPRTPLPKFPKGVVLEEAEAAEADARQLEYAEAGDAMDEDEDGEGEPRVQCANQ</sequence>
<evidence type="ECO:0000256" key="3">
    <source>
        <dbReference type="ARBA" id="ARBA00022771"/>
    </source>
</evidence>
<dbReference type="InterPro" id="IPR002939">
    <property type="entry name" value="DnaJ_C"/>
</dbReference>
<dbReference type="CDD" id="cd10719">
    <property type="entry name" value="DnaJ_zf"/>
    <property type="match status" value="1"/>
</dbReference>
<dbReference type="SUPFAM" id="SSF46565">
    <property type="entry name" value="Chaperone J-domain"/>
    <property type="match status" value="1"/>
</dbReference>
<keyword evidence="1 5" id="KW-0479">Metal-binding</keyword>
<proteinExistence type="inferred from homology"/>
<keyword evidence="3 5" id="KW-0863">Zinc-finger</keyword>
<dbReference type="GO" id="GO:0005524">
    <property type="term" value="F:ATP binding"/>
    <property type="evidence" value="ECO:0007669"/>
    <property type="project" value="InterPro"/>
</dbReference>
<evidence type="ECO:0000259" key="8">
    <source>
        <dbReference type="PROSITE" id="PS51188"/>
    </source>
</evidence>
<keyword evidence="2" id="KW-0677">Repeat</keyword>
<name>A0A9P3GBP3_9APHY</name>
<dbReference type="FunFam" id="2.10.230.10:FF:000001">
    <property type="entry name" value="DnaJ subfamily A member 2"/>
    <property type="match status" value="1"/>
</dbReference>
<reference evidence="9 10" key="1">
    <citation type="submission" date="2021-08" db="EMBL/GenBank/DDBJ databases">
        <title>Draft Genome Sequence of Phanerochaete sordida strain YK-624.</title>
        <authorList>
            <person name="Mori T."/>
            <person name="Dohra H."/>
            <person name="Suzuki T."/>
            <person name="Kawagishi H."/>
            <person name="Hirai H."/>
        </authorList>
    </citation>
    <scope>NUCLEOTIDE SEQUENCE [LARGE SCALE GENOMIC DNA]</scope>
    <source>
        <strain evidence="9 10">YK-624</strain>
    </source>
</reference>
<dbReference type="HAMAP" id="MF_01152">
    <property type="entry name" value="DnaJ"/>
    <property type="match status" value="1"/>
</dbReference>
<dbReference type="InterPro" id="IPR018253">
    <property type="entry name" value="DnaJ_domain_CS"/>
</dbReference>
<protein>
    <submittedName>
        <fullName evidence="9">DnaJ-domain-containing protein</fullName>
    </submittedName>
</protein>
<dbReference type="Pfam" id="PF00684">
    <property type="entry name" value="DnaJ_CXXCXGXG"/>
    <property type="match status" value="1"/>
</dbReference>
<dbReference type="InterPro" id="IPR036410">
    <property type="entry name" value="HSP_DnaJ_Cys-rich_dom_sf"/>
</dbReference>
<dbReference type="AlphaFoldDB" id="A0A9P3GBP3"/>
<organism evidence="9 10">
    <name type="scientific">Phanerochaete sordida</name>
    <dbReference type="NCBI Taxonomy" id="48140"/>
    <lineage>
        <taxon>Eukaryota</taxon>
        <taxon>Fungi</taxon>
        <taxon>Dikarya</taxon>
        <taxon>Basidiomycota</taxon>
        <taxon>Agaricomycotina</taxon>
        <taxon>Agaricomycetes</taxon>
        <taxon>Polyporales</taxon>
        <taxon>Phanerochaetaceae</taxon>
        <taxon>Phanerochaete</taxon>
    </lineage>
</organism>
<evidence type="ECO:0000259" key="7">
    <source>
        <dbReference type="PROSITE" id="PS50076"/>
    </source>
</evidence>
<evidence type="ECO:0000256" key="5">
    <source>
        <dbReference type="PROSITE-ProRule" id="PRU00546"/>
    </source>
</evidence>
<dbReference type="CDD" id="cd10747">
    <property type="entry name" value="DnaJ_C"/>
    <property type="match status" value="1"/>
</dbReference>
<dbReference type="Gene3D" id="2.60.260.20">
    <property type="entry name" value="Urease metallochaperone UreE, N-terminal domain"/>
    <property type="match status" value="2"/>
</dbReference>
<dbReference type="OrthoDB" id="550424at2759"/>
<feature type="domain" description="CR-type" evidence="8">
    <location>
        <begin position="125"/>
        <end position="208"/>
    </location>
</feature>
<gene>
    <name evidence="9" type="ORF">PsYK624_078320</name>
</gene>
<evidence type="ECO:0000256" key="4">
    <source>
        <dbReference type="ARBA" id="ARBA00022833"/>
    </source>
</evidence>
<keyword evidence="10" id="KW-1185">Reference proteome</keyword>
<evidence type="ECO:0000313" key="9">
    <source>
        <dbReference type="EMBL" id="GJE91682.1"/>
    </source>
</evidence>
<keyword evidence="4 5" id="KW-0862">Zinc</keyword>
<dbReference type="InterPro" id="IPR036869">
    <property type="entry name" value="J_dom_sf"/>
</dbReference>
<dbReference type="InterPro" id="IPR001305">
    <property type="entry name" value="HSP_DnaJ_Cys-rich_dom"/>
</dbReference>
<dbReference type="SUPFAM" id="SSF57938">
    <property type="entry name" value="DnaJ/Hsp40 cysteine-rich domain"/>
    <property type="match status" value="1"/>
</dbReference>
<evidence type="ECO:0000256" key="2">
    <source>
        <dbReference type="ARBA" id="ARBA00022737"/>
    </source>
</evidence>
<dbReference type="Gene3D" id="1.10.287.110">
    <property type="entry name" value="DnaJ domain"/>
    <property type="match status" value="1"/>
</dbReference>
<dbReference type="Pfam" id="PF01556">
    <property type="entry name" value="DnaJ_C"/>
    <property type="match status" value="1"/>
</dbReference>
<dbReference type="Proteomes" id="UP000703269">
    <property type="component" value="Unassembled WGS sequence"/>
</dbReference>
<feature type="domain" description="J" evidence="7">
    <location>
        <begin position="6"/>
        <end position="67"/>
    </location>
</feature>
<dbReference type="InterPro" id="IPR008971">
    <property type="entry name" value="HSP40/DnaJ_pept-bd"/>
</dbReference>
<dbReference type="GO" id="GO:0009408">
    <property type="term" value="P:response to heat"/>
    <property type="evidence" value="ECO:0007669"/>
    <property type="project" value="InterPro"/>
</dbReference>
<dbReference type="SUPFAM" id="SSF49493">
    <property type="entry name" value="HSP40/DnaJ peptide-binding domain"/>
    <property type="match status" value="2"/>
</dbReference>
<dbReference type="GO" id="GO:0030544">
    <property type="term" value="F:Hsp70 protein binding"/>
    <property type="evidence" value="ECO:0007669"/>
    <property type="project" value="InterPro"/>
</dbReference>
<accession>A0A9P3GBP3</accession>